<reference evidence="1" key="1">
    <citation type="submission" date="2020-06" db="EMBL/GenBank/DDBJ databases">
        <title>WGS assembly of Ceratodon purpureus strain R40.</title>
        <authorList>
            <person name="Carey S.B."/>
            <person name="Jenkins J."/>
            <person name="Shu S."/>
            <person name="Lovell J.T."/>
            <person name="Sreedasyam A."/>
            <person name="Maumus F."/>
            <person name="Tiley G.P."/>
            <person name="Fernandez-Pozo N."/>
            <person name="Barry K."/>
            <person name="Chen C."/>
            <person name="Wang M."/>
            <person name="Lipzen A."/>
            <person name="Daum C."/>
            <person name="Saski C.A."/>
            <person name="Payton A.C."/>
            <person name="Mcbreen J.C."/>
            <person name="Conrad R.E."/>
            <person name="Kollar L.M."/>
            <person name="Olsson S."/>
            <person name="Huttunen S."/>
            <person name="Landis J.B."/>
            <person name="Wickett N.J."/>
            <person name="Johnson M.G."/>
            <person name="Rensing S.A."/>
            <person name="Grimwood J."/>
            <person name="Schmutz J."/>
            <person name="Mcdaniel S.F."/>
        </authorList>
    </citation>
    <scope>NUCLEOTIDE SEQUENCE</scope>
    <source>
        <strain evidence="1">R40</strain>
    </source>
</reference>
<dbReference type="Proteomes" id="UP000822688">
    <property type="component" value="Chromosome 5"/>
</dbReference>
<organism evidence="1 2">
    <name type="scientific">Ceratodon purpureus</name>
    <name type="common">Fire moss</name>
    <name type="synonym">Dicranum purpureum</name>
    <dbReference type="NCBI Taxonomy" id="3225"/>
    <lineage>
        <taxon>Eukaryota</taxon>
        <taxon>Viridiplantae</taxon>
        <taxon>Streptophyta</taxon>
        <taxon>Embryophyta</taxon>
        <taxon>Bryophyta</taxon>
        <taxon>Bryophytina</taxon>
        <taxon>Bryopsida</taxon>
        <taxon>Dicranidae</taxon>
        <taxon>Pseudoditrichales</taxon>
        <taxon>Ditrichaceae</taxon>
        <taxon>Ceratodon</taxon>
    </lineage>
</organism>
<dbReference type="EMBL" id="CM026425">
    <property type="protein sequence ID" value="KAG0576808.1"/>
    <property type="molecule type" value="Genomic_DNA"/>
</dbReference>
<proteinExistence type="predicted"/>
<accession>A0A8T0I2M3</accession>
<name>A0A8T0I2M3_CERPU</name>
<protein>
    <submittedName>
        <fullName evidence="1">Uncharacterized protein</fullName>
    </submittedName>
</protein>
<comment type="caution">
    <text evidence="1">The sequence shown here is derived from an EMBL/GenBank/DDBJ whole genome shotgun (WGS) entry which is preliminary data.</text>
</comment>
<sequence length="429" mass="48891">MGKVAIDRPSNYGEIVTLEVCKEIVKLEGGVLCNEEGDILREKYHYDWQKVAHHDEVSKVYDSLHHVVLALLNSGSHGRKSSNRERCAQKRYELCSLLSRLALVNAGLKLEDIRNSGGMSDNCGLDSVQLQNLETLVSPEGRDQLLDPPQSKTVSTNLEIDVFTFYKSDHVPARGELFKPPRILGLDARVQVLQIWDELSEPSSRLEVEVDRSEPSEKVYVMVFEASNGTDQFLKKMAQLEHDLEYVFIFVNQSETDPDISKKVAFAGLSIMGESDFGIAIDVLKIEFLISRFCHIFPRLHQMLKAGGLIYVGHQNSLNFDVRKIARSLGQLGEKIDNLQKGEEMDKFEARILDGIEDQMKGFENRIEDRINGFENRMDDQMKGFENRIEDRINGFENRMDDRLNQFESCFITSVKDLISKTMEAYLGK</sequence>
<evidence type="ECO:0000313" key="2">
    <source>
        <dbReference type="Proteomes" id="UP000822688"/>
    </source>
</evidence>
<keyword evidence="2" id="KW-1185">Reference proteome</keyword>
<gene>
    <name evidence="1" type="ORF">KC19_5G109100</name>
</gene>
<evidence type="ECO:0000313" key="1">
    <source>
        <dbReference type="EMBL" id="KAG0576808.1"/>
    </source>
</evidence>
<dbReference type="AlphaFoldDB" id="A0A8T0I2M3"/>